<dbReference type="AlphaFoldDB" id="A0A4P1K383"/>
<reference evidence="2 3" key="1">
    <citation type="submission" date="2019-04" db="EMBL/GenBank/DDBJ databases">
        <authorList>
            <consortium name="Pathogen Informatics"/>
        </authorList>
    </citation>
    <scope>NUCLEOTIDE SEQUENCE [LARGE SCALE GENOMIC DNA]</scope>
    <source>
        <strain evidence="2 3">NCTC9239</strain>
    </source>
</reference>
<name>A0A4P1K383_9CAUL</name>
<dbReference type="KEGG" id="bvy:NCTC9239_01524"/>
<evidence type="ECO:0000256" key="1">
    <source>
        <dbReference type="SAM" id="MobiDB-lite"/>
    </source>
</evidence>
<accession>A0A4P1K383</accession>
<evidence type="ECO:0000313" key="3">
    <source>
        <dbReference type="Proteomes" id="UP000309952"/>
    </source>
</evidence>
<evidence type="ECO:0000313" key="2">
    <source>
        <dbReference type="EMBL" id="VTO14810.1"/>
    </source>
</evidence>
<keyword evidence="3" id="KW-1185">Reference proteome</keyword>
<dbReference type="Proteomes" id="UP000309952">
    <property type="component" value="Chromosome"/>
</dbReference>
<sequence>MSLRLIVAALGGDIHSGGRSANVPAPGHSRADRSVSLLLDGDRVVIHGFGAADWRAVREHLQGLGFIDPWGRLNSQGVQPRLRGGDPAFPCARHPSDGGRRYPSLQRRQRSCCSRHRKGPHPPELAARVAALVPNGRLSPISMSEDIETAEGFAEALAPTIRDFLSELH</sequence>
<proteinExistence type="predicted"/>
<feature type="region of interest" description="Disordered" evidence="1">
    <location>
        <begin position="84"/>
        <end position="106"/>
    </location>
</feature>
<dbReference type="EMBL" id="LR588407">
    <property type="protein sequence ID" value="VTO14810.1"/>
    <property type="molecule type" value="Genomic_DNA"/>
</dbReference>
<organism evidence="2 3">
    <name type="scientific">Brevundimonas vancanneytii</name>
    <dbReference type="NCBI Taxonomy" id="1325724"/>
    <lineage>
        <taxon>Bacteria</taxon>
        <taxon>Pseudomonadati</taxon>
        <taxon>Pseudomonadota</taxon>
        <taxon>Alphaproteobacteria</taxon>
        <taxon>Caulobacterales</taxon>
        <taxon>Caulobacteraceae</taxon>
        <taxon>Brevundimonas</taxon>
    </lineage>
</organism>
<gene>
    <name evidence="2" type="ORF">NCTC9239_01524</name>
</gene>
<protein>
    <submittedName>
        <fullName evidence="2">Uncharacterized protein</fullName>
    </submittedName>
</protein>